<reference evidence="2" key="1">
    <citation type="journal article" date="2017" name="Nature">
        <title>The genome of Chenopodium quinoa.</title>
        <authorList>
            <person name="Jarvis D.E."/>
            <person name="Ho Y.S."/>
            <person name="Lightfoot D.J."/>
            <person name="Schmoeckel S.M."/>
            <person name="Li B."/>
            <person name="Borm T.J.A."/>
            <person name="Ohyanagi H."/>
            <person name="Mineta K."/>
            <person name="Michell C.T."/>
            <person name="Saber N."/>
            <person name="Kharbatia N.M."/>
            <person name="Rupper R.R."/>
            <person name="Sharp A.R."/>
            <person name="Dally N."/>
            <person name="Boughton B.A."/>
            <person name="Woo Y.H."/>
            <person name="Gao G."/>
            <person name="Schijlen E.G.W.M."/>
            <person name="Guo X."/>
            <person name="Momin A.A."/>
            <person name="Negrao S."/>
            <person name="Al-Babili S."/>
            <person name="Gehring C."/>
            <person name="Roessner U."/>
            <person name="Jung C."/>
            <person name="Murphy K."/>
            <person name="Arold S.T."/>
            <person name="Gojobori T."/>
            <person name="van der Linden C.G."/>
            <person name="van Loo E.N."/>
            <person name="Jellen E.N."/>
            <person name="Maughan P.J."/>
            <person name="Tester M."/>
        </authorList>
    </citation>
    <scope>NUCLEOTIDE SEQUENCE [LARGE SCALE GENOMIC DNA]</scope>
    <source>
        <strain evidence="2">cv. PI 614886</strain>
    </source>
</reference>
<dbReference type="Proteomes" id="UP000596660">
    <property type="component" value="Unplaced"/>
</dbReference>
<dbReference type="AlphaFoldDB" id="A0A803NAL7"/>
<keyword evidence="1" id="KW-0732">Signal</keyword>
<evidence type="ECO:0000256" key="1">
    <source>
        <dbReference type="SAM" id="SignalP"/>
    </source>
</evidence>
<proteinExistence type="predicted"/>
<keyword evidence="3" id="KW-1185">Reference proteome</keyword>
<dbReference type="Gene3D" id="3.30.200.20">
    <property type="entry name" value="Phosphorylase Kinase, domain 1"/>
    <property type="match status" value="1"/>
</dbReference>
<name>A0A803NAL7_CHEQI</name>
<evidence type="ECO:0000313" key="2">
    <source>
        <dbReference type="EnsemblPlants" id="AUR62043057-RA:cds"/>
    </source>
</evidence>
<accession>A0A803NAL7</accession>
<dbReference type="Gramene" id="AUR62043057-RA">
    <property type="protein sequence ID" value="AUR62043057-RA:cds"/>
    <property type="gene ID" value="AUR62043057"/>
</dbReference>
<evidence type="ECO:0000313" key="3">
    <source>
        <dbReference type="Proteomes" id="UP000596660"/>
    </source>
</evidence>
<sequence>MLLLLYYHCHLVIGGGGYSDGGDGRRYGCLLKMGDYDTLIELLKFQEQTLNVVPDFKNLVIQALLLKGRPSHIEDNNCLTSKMKSLKMLQMKMRVSSPLTKRKGFLGVRFKIAFNNLSESNIIGQGGLEKVYKGKLMDNKSGCETPYSLS</sequence>
<dbReference type="EnsemblPlants" id="AUR62043057-RA">
    <property type="protein sequence ID" value="AUR62043057-RA:cds"/>
    <property type="gene ID" value="AUR62043057"/>
</dbReference>
<feature type="signal peptide" evidence="1">
    <location>
        <begin position="1"/>
        <end position="17"/>
    </location>
</feature>
<feature type="chain" id="PRO_5030738711" evidence="1">
    <location>
        <begin position="18"/>
        <end position="150"/>
    </location>
</feature>
<organism evidence="2 3">
    <name type="scientific">Chenopodium quinoa</name>
    <name type="common">Quinoa</name>
    <dbReference type="NCBI Taxonomy" id="63459"/>
    <lineage>
        <taxon>Eukaryota</taxon>
        <taxon>Viridiplantae</taxon>
        <taxon>Streptophyta</taxon>
        <taxon>Embryophyta</taxon>
        <taxon>Tracheophyta</taxon>
        <taxon>Spermatophyta</taxon>
        <taxon>Magnoliopsida</taxon>
        <taxon>eudicotyledons</taxon>
        <taxon>Gunneridae</taxon>
        <taxon>Pentapetalae</taxon>
        <taxon>Caryophyllales</taxon>
        <taxon>Chenopodiaceae</taxon>
        <taxon>Chenopodioideae</taxon>
        <taxon>Atripliceae</taxon>
        <taxon>Chenopodium</taxon>
    </lineage>
</organism>
<protein>
    <submittedName>
        <fullName evidence="2">Uncharacterized protein</fullName>
    </submittedName>
</protein>
<reference evidence="2" key="2">
    <citation type="submission" date="2021-03" db="UniProtKB">
        <authorList>
            <consortium name="EnsemblPlants"/>
        </authorList>
    </citation>
    <scope>IDENTIFICATION</scope>
</reference>